<feature type="domain" description="RCK N-terminal" evidence="3">
    <location>
        <begin position="335"/>
        <end position="454"/>
    </location>
</feature>
<dbReference type="Proteomes" id="UP001476950">
    <property type="component" value="Unassembled WGS sequence"/>
</dbReference>
<keyword evidence="2" id="KW-0812">Transmembrane</keyword>
<feature type="transmembrane region" description="Helical" evidence="2">
    <location>
        <begin position="236"/>
        <end position="255"/>
    </location>
</feature>
<protein>
    <submittedName>
        <fullName evidence="4">NAD-binding protein</fullName>
    </submittedName>
</protein>
<reference evidence="4 5" key="1">
    <citation type="submission" date="2022-04" db="EMBL/GenBank/DDBJ databases">
        <title>Positive selection, recombination, and allopatry shape intraspecific diversity of widespread and dominant cyanobacteria.</title>
        <authorList>
            <person name="Wei J."/>
            <person name="Shu W."/>
            <person name="Hu C."/>
        </authorList>
    </citation>
    <scope>NUCLEOTIDE SEQUENCE [LARGE SCALE GENOMIC DNA]</scope>
    <source>
        <strain evidence="4 5">AS-A4</strain>
    </source>
</reference>
<dbReference type="InterPro" id="IPR013099">
    <property type="entry name" value="K_chnl_dom"/>
</dbReference>
<evidence type="ECO:0000259" key="3">
    <source>
        <dbReference type="PROSITE" id="PS51201"/>
    </source>
</evidence>
<gene>
    <name evidence="4" type="ORF">NDI38_05055</name>
</gene>
<evidence type="ECO:0000313" key="5">
    <source>
        <dbReference type="Proteomes" id="UP001476950"/>
    </source>
</evidence>
<evidence type="ECO:0000256" key="1">
    <source>
        <dbReference type="ARBA" id="ARBA00004651"/>
    </source>
</evidence>
<feature type="transmembrane region" description="Helical" evidence="2">
    <location>
        <begin position="292"/>
        <end position="314"/>
    </location>
</feature>
<feature type="transmembrane region" description="Helical" evidence="2">
    <location>
        <begin position="112"/>
        <end position="134"/>
    </location>
</feature>
<accession>A0ABV0KEY9</accession>
<name>A0ABV0KEY9_9CYAN</name>
<dbReference type="Gene3D" id="1.10.287.70">
    <property type="match status" value="1"/>
</dbReference>
<comment type="subcellular location">
    <subcellularLocation>
        <location evidence="1">Cell membrane</location>
        <topology evidence="1">Multi-pass membrane protein</topology>
    </subcellularLocation>
</comment>
<dbReference type="PROSITE" id="PS51201">
    <property type="entry name" value="RCK_N"/>
    <property type="match status" value="1"/>
</dbReference>
<dbReference type="Pfam" id="PF07885">
    <property type="entry name" value="Ion_trans_2"/>
    <property type="match status" value="1"/>
</dbReference>
<dbReference type="Pfam" id="PF02254">
    <property type="entry name" value="TrkA_N"/>
    <property type="match status" value="2"/>
</dbReference>
<dbReference type="SUPFAM" id="SSF51735">
    <property type="entry name" value="NAD(P)-binding Rossmann-fold domains"/>
    <property type="match status" value="2"/>
</dbReference>
<dbReference type="EMBL" id="JAMPLM010000002">
    <property type="protein sequence ID" value="MEP1057798.1"/>
    <property type="molecule type" value="Genomic_DNA"/>
</dbReference>
<proteinExistence type="predicted"/>
<dbReference type="SUPFAM" id="SSF81324">
    <property type="entry name" value="Voltage-gated potassium channels"/>
    <property type="match status" value="1"/>
</dbReference>
<dbReference type="Gene3D" id="3.40.50.720">
    <property type="entry name" value="NAD(P)-binding Rossmann-like Domain"/>
    <property type="match status" value="2"/>
</dbReference>
<dbReference type="InterPro" id="IPR036291">
    <property type="entry name" value="NAD(P)-bd_dom_sf"/>
</dbReference>
<keyword evidence="2" id="KW-0472">Membrane</keyword>
<feature type="transmembrane region" description="Helical" evidence="2">
    <location>
        <begin position="267"/>
        <end position="285"/>
    </location>
</feature>
<keyword evidence="2" id="KW-1133">Transmembrane helix</keyword>
<evidence type="ECO:0000256" key="2">
    <source>
        <dbReference type="SAM" id="Phobius"/>
    </source>
</evidence>
<sequence>MKPHIIVCGLGATGYKILCLLRQQGALVVGIHNRPIAGDPEGIVVGDLRAATTLIQAGIRDAQTLVLADSDDGLNLAILMQARVLNPRIRIINRLFNTSLGDRLDTTLPDHISMSVAALTAPIFVFAALSNAAIGQLHLFNQTWPIHEEHIKDDHPWRGRKLSDLWDDRDRMLIYYLPIDSKVDLVSAMLRGYRLQSGDRLIIGTKPSVRVARRSLKQRLAKLALWLKYLREHSRALLAGTLLLLVMILISAGIYTSSVLHTNPIDALYFSVGIITGAGGNDIGLETAPDDLKLFTVITMLVGAAIIGISYALLNDFVLGTRFDHIWDAARVPYRNHFVVCGLGGVGVQIVSHLHRCGHEVVVIEHDPNCRFLATIRAMKIPVIQGDATLPAALKAANFAQAHALLAVTSNDTVNLEIALNGKSLNPTTSVIVRYQDPEFAWMAQRVFEFDAVFSPAELVAPAFAAAALGGRILGNGMTADSLWVALATMITPSHPFCGRRVQEAAIAADFVPLYMETHSQAIHGWELLEVCLSAGDVLYLTMPASRLEQLWRIPSAMTRSA</sequence>
<dbReference type="PANTHER" id="PTHR43833">
    <property type="entry name" value="POTASSIUM CHANNEL PROTEIN 2-RELATED-RELATED"/>
    <property type="match status" value="1"/>
</dbReference>
<organism evidence="4 5">
    <name type="scientific">Stenomitos frigidus AS-A4</name>
    <dbReference type="NCBI Taxonomy" id="2933935"/>
    <lineage>
        <taxon>Bacteria</taxon>
        <taxon>Bacillati</taxon>
        <taxon>Cyanobacteriota</taxon>
        <taxon>Cyanophyceae</taxon>
        <taxon>Leptolyngbyales</taxon>
        <taxon>Leptolyngbyaceae</taxon>
        <taxon>Stenomitos</taxon>
    </lineage>
</organism>
<dbReference type="InterPro" id="IPR050721">
    <property type="entry name" value="Trk_Ktr_HKT_K-transport"/>
</dbReference>
<comment type="caution">
    <text evidence="4">The sequence shown here is derived from an EMBL/GenBank/DDBJ whole genome shotgun (WGS) entry which is preliminary data.</text>
</comment>
<evidence type="ECO:0000313" key="4">
    <source>
        <dbReference type="EMBL" id="MEP1057798.1"/>
    </source>
</evidence>
<dbReference type="PANTHER" id="PTHR43833:SF11">
    <property type="entry name" value="VOLTAGE-GATED POTASSIUM CHANNEL KCH"/>
    <property type="match status" value="1"/>
</dbReference>
<dbReference type="InterPro" id="IPR003148">
    <property type="entry name" value="RCK_N"/>
</dbReference>
<keyword evidence="5" id="KW-1185">Reference proteome</keyword>
<dbReference type="RefSeq" id="WP_190450980.1">
    <property type="nucleotide sequence ID" value="NZ_JAMPLM010000002.1"/>
</dbReference>